<dbReference type="InterPro" id="IPR051199">
    <property type="entry name" value="LPS_LOS_Heptosyltrfase"/>
</dbReference>
<dbReference type="RefSeq" id="WP_091815369.1">
    <property type="nucleotide sequence ID" value="NZ_FNNE01000008.1"/>
</dbReference>
<sequence length="347" mass="38067">MSTLNSICVLRLSAIGDTCNAVAAVQAIQRQHPQASITWVIGKAEAALLQGLPGIEFVVFNKKDGLAAFRTLRRHMAGRRFDVLLQMQVALRANLASLCIPAKRRIGYDKARSKELHSLFINERIQPASRPHVLDTFLQFAAALGAPLAPPAWDIPVADEDQRWARDQLAPNTRGHLVIVPAASARERNWHPERYATVADHAAQNGFSVYLCGGPTELELTLASDIMGSCNHPPINLVGQSSLKQLFALLRAADLVLAPDTGPAHMAVAAGTPVIGLYAHSNPARTGPYSWQNYVVDAYSRLIEQHHGKPADQLPWGQRLKGHELMEHISKEQVCTMFDRVVTEQSL</sequence>
<dbReference type="Pfam" id="PF01075">
    <property type="entry name" value="Glyco_transf_9"/>
    <property type="match status" value="1"/>
</dbReference>
<name>A0A1H3AXG3_9GAMM</name>
<gene>
    <name evidence="4" type="ORF">SAMN04487960_108138</name>
</gene>
<keyword evidence="2 4" id="KW-0808">Transferase</keyword>
<dbReference type="OrthoDB" id="9781892at2"/>
<proteinExistence type="inferred from homology"/>
<dbReference type="Proteomes" id="UP000199675">
    <property type="component" value="Unassembled WGS sequence"/>
</dbReference>
<accession>A0A1H3AXG3</accession>
<dbReference type="GO" id="GO:0008713">
    <property type="term" value="F:ADP-heptose-lipopolysaccharide heptosyltransferase activity"/>
    <property type="evidence" value="ECO:0007669"/>
    <property type="project" value="TreeGrafter"/>
</dbReference>
<organism evidence="4 5">
    <name type="scientific">Marinobacter mobilis</name>
    <dbReference type="NCBI Taxonomy" id="488533"/>
    <lineage>
        <taxon>Bacteria</taxon>
        <taxon>Pseudomonadati</taxon>
        <taxon>Pseudomonadota</taxon>
        <taxon>Gammaproteobacteria</taxon>
        <taxon>Pseudomonadales</taxon>
        <taxon>Marinobacteraceae</taxon>
        <taxon>Marinobacter</taxon>
    </lineage>
</organism>
<dbReference type="InterPro" id="IPR002201">
    <property type="entry name" value="Glyco_trans_9"/>
</dbReference>
<evidence type="ECO:0000256" key="1">
    <source>
        <dbReference type="ARBA" id="ARBA00022676"/>
    </source>
</evidence>
<reference evidence="4 5" key="1">
    <citation type="submission" date="2016-10" db="EMBL/GenBank/DDBJ databases">
        <authorList>
            <person name="de Groot N.N."/>
        </authorList>
    </citation>
    <scope>NUCLEOTIDE SEQUENCE [LARGE SCALE GENOMIC DNA]</scope>
    <source>
        <strain evidence="4 5">CGMCC 1.7059</strain>
    </source>
</reference>
<dbReference type="CDD" id="cd03789">
    <property type="entry name" value="GT9_LPS_heptosyltransferase"/>
    <property type="match status" value="1"/>
</dbReference>
<dbReference type="SUPFAM" id="SSF53756">
    <property type="entry name" value="UDP-Glycosyltransferase/glycogen phosphorylase"/>
    <property type="match status" value="1"/>
</dbReference>
<dbReference type="Gene3D" id="3.40.50.2000">
    <property type="entry name" value="Glycogen Phosphorylase B"/>
    <property type="match status" value="2"/>
</dbReference>
<evidence type="ECO:0000256" key="2">
    <source>
        <dbReference type="ARBA" id="ARBA00022679"/>
    </source>
</evidence>
<comment type="similarity">
    <text evidence="3">Belongs to the glycosyltransferase 9 family.</text>
</comment>
<dbReference type="FunFam" id="3.40.50.2000:FF:000023">
    <property type="entry name" value="ADP-heptose--LPS heptosyltransferase II"/>
    <property type="match status" value="1"/>
</dbReference>
<dbReference type="GO" id="GO:0009244">
    <property type="term" value="P:lipopolysaccharide core region biosynthetic process"/>
    <property type="evidence" value="ECO:0007669"/>
    <property type="project" value="TreeGrafter"/>
</dbReference>
<dbReference type="STRING" id="488533.SAMN04487960_108138"/>
<dbReference type="EMBL" id="FNNE01000008">
    <property type="protein sequence ID" value="SDX34402.1"/>
    <property type="molecule type" value="Genomic_DNA"/>
</dbReference>
<evidence type="ECO:0000313" key="4">
    <source>
        <dbReference type="EMBL" id="SDX34402.1"/>
    </source>
</evidence>
<keyword evidence="1" id="KW-0328">Glycosyltransferase</keyword>
<keyword evidence="5" id="KW-1185">Reference proteome</keyword>
<dbReference type="AlphaFoldDB" id="A0A1H3AXG3"/>
<dbReference type="GO" id="GO:0005829">
    <property type="term" value="C:cytosol"/>
    <property type="evidence" value="ECO:0007669"/>
    <property type="project" value="TreeGrafter"/>
</dbReference>
<dbReference type="PANTHER" id="PTHR30160">
    <property type="entry name" value="TETRAACYLDISACCHARIDE 4'-KINASE-RELATED"/>
    <property type="match status" value="1"/>
</dbReference>
<evidence type="ECO:0000256" key="3">
    <source>
        <dbReference type="ARBA" id="ARBA00043995"/>
    </source>
</evidence>
<protein>
    <submittedName>
        <fullName evidence="4">Heptosyltransferase I</fullName>
    </submittedName>
</protein>
<evidence type="ECO:0000313" key="5">
    <source>
        <dbReference type="Proteomes" id="UP000199675"/>
    </source>
</evidence>
<dbReference type="PANTHER" id="PTHR30160:SF21">
    <property type="entry name" value="LIPOPOLYSACCHARIDE CORE HEPTOSYLTRANSFERASE OPSX"/>
    <property type="match status" value="1"/>
</dbReference>